<dbReference type="Proteomes" id="UP001597083">
    <property type="component" value="Unassembled WGS sequence"/>
</dbReference>
<dbReference type="EMBL" id="JBHTIR010003558">
    <property type="protein sequence ID" value="MFD0855403.1"/>
    <property type="molecule type" value="Genomic_DNA"/>
</dbReference>
<evidence type="ECO:0000313" key="2">
    <source>
        <dbReference type="Proteomes" id="UP001597083"/>
    </source>
</evidence>
<evidence type="ECO:0000313" key="1">
    <source>
        <dbReference type="EMBL" id="MFD0855403.1"/>
    </source>
</evidence>
<sequence length="109" mass="12117">MSAFEEIAAILHPLPKPGGVPEEVYSDMCWEVDSRRKETVTALENAWDAVDAEPLLHAIGDARARKERAEEEIRLLVAYGREFTRPRPYTLADLAEAAGMSISGVRTAY</sequence>
<comment type="caution">
    <text evidence="1">The sequence shown here is derived from an EMBL/GenBank/DDBJ whole genome shotgun (WGS) entry which is preliminary data.</text>
</comment>
<organism evidence="1 2">
    <name type="scientific">Actinomadura adrarensis</name>
    <dbReference type="NCBI Taxonomy" id="1819600"/>
    <lineage>
        <taxon>Bacteria</taxon>
        <taxon>Bacillati</taxon>
        <taxon>Actinomycetota</taxon>
        <taxon>Actinomycetes</taxon>
        <taxon>Streptosporangiales</taxon>
        <taxon>Thermomonosporaceae</taxon>
        <taxon>Actinomadura</taxon>
    </lineage>
</organism>
<name>A0ABW3CLI4_9ACTN</name>
<proteinExistence type="predicted"/>
<reference evidence="2" key="1">
    <citation type="journal article" date="2019" name="Int. J. Syst. Evol. Microbiol.">
        <title>The Global Catalogue of Microorganisms (GCM) 10K type strain sequencing project: providing services to taxonomists for standard genome sequencing and annotation.</title>
        <authorList>
            <consortium name="The Broad Institute Genomics Platform"/>
            <consortium name="The Broad Institute Genome Sequencing Center for Infectious Disease"/>
            <person name="Wu L."/>
            <person name="Ma J."/>
        </authorList>
    </citation>
    <scope>NUCLEOTIDE SEQUENCE [LARGE SCALE GENOMIC DNA]</scope>
    <source>
        <strain evidence="2">JCM 31696</strain>
    </source>
</reference>
<feature type="non-terminal residue" evidence="1">
    <location>
        <position position="109"/>
    </location>
</feature>
<keyword evidence="2" id="KW-1185">Reference proteome</keyword>
<gene>
    <name evidence="1" type="ORF">ACFQ07_24390</name>
</gene>
<protein>
    <submittedName>
        <fullName evidence="1">Uncharacterized protein</fullName>
    </submittedName>
</protein>
<accession>A0ABW3CLI4</accession>